<reference evidence="3 4" key="1">
    <citation type="journal article" date="2024" name="Proc. Natl. Acad. Sci. U.S.A.">
        <title>The genetic regulatory architecture and epigenomic basis for age-related changes in rattlesnake venom.</title>
        <authorList>
            <person name="Hogan M.P."/>
            <person name="Holding M.L."/>
            <person name="Nystrom G.S."/>
            <person name="Colston T.J."/>
            <person name="Bartlett D.A."/>
            <person name="Mason A.J."/>
            <person name="Ellsworth S.A."/>
            <person name="Rautsaw R.M."/>
            <person name="Lawrence K.C."/>
            <person name="Strickland J.L."/>
            <person name="He B."/>
            <person name="Fraser P."/>
            <person name="Margres M.J."/>
            <person name="Gilbert D.M."/>
            <person name="Gibbs H.L."/>
            <person name="Parkinson C.L."/>
            <person name="Rokyta D.R."/>
        </authorList>
    </citation>
    <scope>NUCLEOTIDE SEQUENCE [LARGE SCALE GENOMIC DNA]</scope>
    <source>
        <strain evidence="3">DRR0105</strain>
    </source>
</reference>
<dbReference type="EMBL" id="JAOTOJ010000009">
    <property type="protein sequence ID" value="KAK9395372.1"/>
    <property type="molecule type" value="Genomic_DNA"/>
</dbReference>
<dbReference type="InterPro" id="IPR041588">
    <property type="entry name" value="Integrase_H2C2"/>
</dbReference>
<proteinExistence type="predicted"/>
<feature type="domain" description="Integrase zinc-binding" evidence="2">
    <location>
        <begin position="56"/>
        <end position="100"/>
    </location>
</feature>
<keyword evidence="4" id="KW-1185">Reference proteome</keyword>
<dbReference type="PANTHER" id="PTHR47266">
    <property type="entry name" value="ENDONUCLEASE-RELATED"/>
    <property type="match status" value="1"/>
</dbReference>
<evidence type="ECO:0000313" key="4">
    <source>
        <dbReference type="Proteomes" id="UP001474421"/>
    </source>
</evidence>
<evidence type="ECO:0000256" key="1">
    <source>
        <dbReference type="ARBA" id="ARBA00039658"/>
    </source>
</evidence>
<comment type="caution">
    <text evidence="3">The sequence shown here is derived from an EMBL/GenBank/DDBJ whole genome shotgun (WGS) entry which is preliminary data.</text>
</comment>
<dbReference type="Gene3D" id="1.10.340.70">
    <property type="match status" value="1"/>
</dbReference>
<accession>A0AAW1AZY1</accession>
<evidence type="ECO:0000259" key="2">
    <source>
        <dbReference type="Pfam" id="PF17921"/>
    </source>
</evidence>
<dbReference type="FunFam" id="1.10.340.70:FF:000001">
    <property type="entry name" value="Retrovirus-related Pol polyprotein from transposon gypsy-like Protein"/>
    <property type="match status" value="1"/>
</dbReference>
<protein>
    <recommendedName>
        <fullName evidence="1">Gypsy retrotransposon integrase-like protein 1</fullName>
    </recommendedName>
</protein>
<dbReference type="Proteomes" id="UP001474421">
    <property type="component" value="Unassembled WGS sequence"/>
</dbReference>
<sequence length="179" mass="20220">MPPYRQATARAAPHMAARGLENELRSALQDDPWLQDNPGLLIKRDGLAWRSDKLYIPQALRQGVLQCCHNTKQAGHFGFLKTLHLARRQFWWPRMKADIETDWVDLVAFAEVAYNNAVHSSTGFTPFQVVHGRDFIPIPEYGQGDPLPCQPSEWMERVGGVWRAVKEALVKAGCREGTG</sequence>
<evidence type="ECO:0000313" key="3">
    <source>
        <dbReference type="EMBL" id="KAK9395372.1"/>
    </source>
</evidence>
<dbReference type="AlphaFoldDB" id="A0AAW1AZY1"/>
<organism evidence="3 4">
    <name type="scientific">Crotalus adamanteus</name>
    <name type="common">Eastern diamondback rattlesnake</name>
    <dbReference type="NCBI Taxonomy" id="8729"/>
    <lineage>
        <taxon>Eukaryota</taxon>
        <taxon>Metazoa</taxon>
        <taxon>Chordata</taxon>
        <taxon>Craniata</taxon>
        <taxon>Vertebrata</taxon>
        <taxon>Euteleostomi</taxon>
        <taxon>Lepidosauria</taxon>
        <taxon>Squamata</taxon>
        <taxon>Bifurcata</taxon>
        <taxon>Unidentata</taxon>
        <taxon>Episquamata</taxon>
        <taxon>Toxicofera</taxon>
        <taxon>Serpentes</taxon>
        <taxon>Colubroidea</taxon>
        <taxon>Viperidae</taxon>
        <taxon>Crotalinae</taxon>
        <taxon>Crotalus</taxon>
    </lineage>
</organism>
<name>A0AAW1AZY1_CROAD</name>
<dbReference type="Pfam" id="PF17921">
    <property type="entry name" value="Integrase_H2C2"/>
    <property type="match status" value="1"/>
</dbReference>
<gene>
    <name evidence="3" type="ORF">NXF25_018733</name>
</gene>
<dbReference type="InterPro" id="IPR052160">
    <property type="entry name" value="Gypsy_RT_Integrase-like"/>
</dbReference>